<accession>A0A2R6ACQ9</accession>
<reference evidence="1 2" key="1">
    <citation type="submission" date="2017-04" db="EMBL/GenBank/DDBJ databases">
        <title>Novel microbial lineages endemic to geothermal iron-oxide mats fill important gaps in the evolutionary history of Archaea.</title>
        <authorList>
            <person name="Jay Z.J."/>
            <person name="Beam J.P."/>
            <person name="Dlakic M."/>
            <person name="Rusch D.B."/>
            <person name="Kozubal M.A."/>
            <person name="Inskeep W.P."/>
        </authorList>
    </citation>
    <scope>NUCLEOTIDE SEQUENCE [LARGE SCALE GENOMIC DNA]</scope>
    <source>
        <strain evidence="1">OSP_D</strain>
    </source>
</reference>
<dbReference type="Proteomes" id="UP000240880">
    <property type="component" value="Unassembled WGS sequence"/>
</dbReference>
<comment type="caution">
    <text evidence="1">The sequence shown here is derived from an EMBL/GenBank/DDBJ whole genome shotgun (WGS) entry which is preliminary data.</text>
</comment>
<name>A0A2R6ACQ9_9ARCH</name>
<evidence type="ECO:0000313" key="1">
    <source>
        <dbReference type="EMBL" id="PSN84129.1"/>
    </source>
</evidence>
<organism evidence="1 2">
    <name type="scientific">Candidatus Marsarchaeota G1 archaeon OSP_D</name>
    <dbReference type="NCBI Taxonomy" id="1978155"/>
    <lineage>
        <taxon>Archaea</taxon>
        <taxon>Candidatus Marsarchaeota</taxon>
        <taxon>Candidatus Marsarchaeota group 1</taxon>
    </lineage>
</organism>
<proteinExistence type="predicted"/>
<protein>
    <recommendedName>
        <fullName evidence="3">Glycosyltransferase 2-like domain-containing protein</fullName>
    </recommendedName>
</protein>
<gene>
    <name evidence="1" type="ORF">B9Q01_02015</name>
</gene>
<sequence>MVHTLITYLPYSRLFEVKKYFLENVSRVNPSRALIYIDDVFTEDQLSFVLKSIPEGVVVKSGFWGNRSACFLQILMDLRNDGTPDTLVVDSDNILDKEFTLIDEKMLSKGFDFYTVMNWESSNTHLIKRSIKLDQIEIHGEKRDVFGYRLTGFWKGPFFLGPKQAVRVTQRFLQKLNPQILKEVYDAVQSLDPLLRNMVSDETPLAITFYYSGVKITPWVICSRHFYNQSRRILSRAHTRRLMKSTAYVEFARRLIKWRYKRMLWFYLRYKVTQLGHSIPVLFGDL</sequence>
<dbReference type="AlphaFoldDB" id="A0A2R6ACQ9"/>
<evidence type="ECO:0008006" key="3">
    <source>
        <dbReference type="Google" id="ProtNLM"/>
    </source>
</evidence>
<dbReference type="EMBL" id="NEXC01000007">
    <property type="protein sequence ID" value="PSN84129.1"/>
    <property type="molecule type" value="Genomic_DNA"/>
</dbReference>
<evidence type="ECO:0000313" key="2">
    <source>
        <dbReference type="Proteomes" id="UP000240880"/>
    </source>
</evidence>